<accession>A0A6J6TTY0</accession>
<dbReference type="AlphaFoldDB" id="A0A6J6TTY0"/>
<sequence length="142" mass="15193">MRDDAHDQSVSLPHLIEESRFDEVPDEALSHRAEGAQRLTWHESLGLVLLDGEIANLGSVPVGDDDPPSGLAHLGDGLHHRLAVSQHLVVGSGLPLEGDGIATERDHSCTQAELGCHGMPFAVGAHAGDYLHHMTYDIDSTL</sequence>
<proteinExistence type="predicted"/>
<gene>
    <name evidence="1" type="ORF">UFOPK2810_00829</name>
</gene>
<dbReference type="EMBL" id="CAEZYZ010000124">
    <property type="protein sequence ID" value="CAB4750576.1"/>
    <property type="molecule type" value="Genomic_DNA"/>
</dbReference>
<name>A0A6J6TTY0_9ZZZZ</name>
<evidence type="ECO:0000313" key="1">
    <source>
        <dbReference type="EMBL" id="CAB4750576.1"/>
    </source>
</evidence>
<reference evidence="1" key="1">
    <citation type="submission" date="2020-05" db="EMBL/GenBank/DDBJ databases">
        <authorList>
            <person name="Chiriac C."/>
            <person name="Salcher M."/>
            <person name="Ghai R."/>
            <person name="Kavagutti S V."/>
        </authorList>
    </citation>
    <scope>NUCLEOTIDE SEQUENCE</scope>
</reference>
<protein>
    <submittedName>
        <fullName evidence="1">Unannotated protein</fullName>
    </submittedName>
</protein>
<organism evidence="1">
    <name type="scientific">freshwater metagenome</name>
    <dbReference type="NCBI Taxonomy" id="449393"/>
    <lineage>
        <taxon>unclassified sequences</taxon>
        <taxon>metagenomes</taxon>
        <taxon>ecological metagenomes</taxon>
    </lineage>
</organism>